<evidence type="ECO:0000313" key="4">
    <source>
        <dbReference type="Proteomes" id="UP000494165"/>
    </source>
</evidence>
<reference evidence="3 4" key="1">
    <citation type="submission" date="2020-04" db="EMBL/GenBank/DDBJ databases">
        <authorList>
            <person name="Alioto T."/>
            <person name="Alioto T."/>
            <person name="Gomez Garrido J."/>
        </authorList>
    </citation>
    <scope>NUCLEOTIDE SEQUENCE [LARGE SCALE GENOMIC DNA]</scope>
</reference>
<protein>
    <submittedName>
        <fullName evidence="3">Uncharacterized protein</fullName>
    </submittedName>
</protein>
<evidence type="ECO:0000256" key="2">
    <source>
        <dbReference type="SAM" id="Phobius"/>
    </source>
</evidence>
<feature type="compositionally biased region" description="Pro residues" evidence="1">
    <location>
        <begin position="179"/>
        <end position="189"/>
    </location>
</feature>
<feature type="transmembrane region" description="Helical" evidence="2">
    <location>
        <begin position="71"/>
        <end position="93"/>
    </location>
</feature>
<keyword evidence="2" id="KW-0812">Transmembrane</keyword>
<keyword evidence="2" id="KW-0472">Membrane</keyword>
<feature type="compositionally biased region" description="Basic and acidic residues" evidence="1">
    <location>
        <begin position="120"/>
        <end position="135"/>
    </location>
</feature>
<organism evidence="3 4">
    <name type="scientific">Cloeon dipterum</name>
    <dbReference type="NCBI Taxonomy" id="197152"/>
    <lineage>
        <taxon>Eukaryota</taxon>
        <taxon>Metazoa</taxon>
        <taxon>Ecdysozoa</taxon>
        <taxon>Arthropoda</taxon>
        <taxon>Hexapoda</taxon>
        <taxon>Insecta</taxon>
        <taxon>Pterygota</taxon>
        <taxon>Palaeoptera</taxon>
        <taxon>Ephemeroptera</taxon>
        <taxon>Pisciforma</taxon>
        <taxon>Baetidae</taxon>
        <taxon>Cloeon</taxon>
    </lineage>
</organism>
<keyword evidence="4" id="KW-1185">Reference proteome</keyword>
<proteinExistence type="predicted"/>
<evidence type="ECO:0000256" key="1">
    <source>
        <dbReference type="SAM" id="MobiDB-lite"/>
    </source>
</evidence>
<comment type="caution">
    <text evidence="3">The sequence shown here is derived from an EMBL/GenBank/DDBJ whole genome shotgun (WGS) entry which is preliminary data.</text>
</comment>
<evidence type="ECO:0000313" key="3">
    <source>
        <dbReference type="EMBL" id="CAB3367324.1"/>
    </source>
</evidence>
<dbReference type="EMBL" id="CADEPI010000030">
    <property type="protein sequence ID" value="CAB3367324.1"/>
    <property type="molecule type" value="Genomic_DNA"/>
</dbReference>
<name>A0A8S1CPY2_9INSE</name>
<feature type="region of interest" description="Disordered" evidence="1">
    <location>
        <begin position="166"/>
        <end position="189"/>
    </location>
</feature>
<keyword evidence="2" id="KW-1133">Transmembrane helix</keyword>
<dbReference type="Proteomes" id="UP000494165">
    <property type="component" value="Unassembled WGS sequence"/>
</dbReference>
<gene>
    <name evidence="3" type="ORF">CLODIP_2_CD00278</name>
</gene>
<dbReference type="PROSITE" id="PS51257">
    <property type="entry name" value="PROKAR_LIPOPROTEIN"/>
    <property type="match status" value="1"/>
</dbReference>
<dbReference type="AlphaFoldDB" id="A0A8S1CPY2"/>
<sequence>MKQVNVISSPHNGSSVCYFAALGQSCSNETSIGEATCCPWMECDLGQFVCVCTSGAEPNEDLNGCDVATDATLTVTLIISLTVACGIISYLFVKLMKKLRQRSDVVAAAQNVPSGAGNVRRIDSDRNTDSVEPRNRSSLYLIMNETANNSQGDLPEGDWQTVIETYDLPPAYPGSPQEESPPPYASVVK</sequence>
<feature type="region of interest" description="Disordered" evidence="1">
    <location>
        <begin position="116"/>
        <end position="135"/>
    </location>
</feature>
<accession>A0A8S1CPY2</accession>